<feature type="domain" description="Major facilitator superfamily (MFS) profile" evidence="11">
    <location>
        <begin position="124"/>
        <end position="553"/>
    </location>
</feature>
<dbReference type="GO" id="GO:0005886">
    <property type="term" value="C:plasma membrane"/>
    <property type="evidence" value="ECO:0007669"/>
    <property type="project" value="TreeGrafter"/>
</dbReference>
<feature type="transmembrane region" description="Helical" evidence="10">
    <location>
        <begin position="433"/>
        <end position="452"/>
    </location>
</feature>
<dbReference type="GO" id="GO:0022857">
    <property type="term" value="F:transmembrane transporter activity"/>
    <property type="evidence" value="ECO:0007669"/>
    <property type="project" value="InterPro"/>
</dbReference>
<feature type="transmembrane region" description="Helical" evidence="10">
    <location>
        <begin position="349"/>
        <end position="380"/>
    </location>
</feature>
<feature type="compositionally biased region" description="Basic and acidic residues" evidence="9">
    <location>
        <begin position="15"/>
        <end position="28"/>
    </location>
</feature>
<comment type="subcellular location">
    <subcellularLocation>
        <location evidence="1">Membrane</location>
        <topology evidence="1">Multi-pass membrane protein</topology>
    </subcellularLocation>
</comment>
<dbReference type="EMBL" id="MU003779">
    <property type="protein sequence ID" value="KAF2722891.1"/>
    <property type="molecule type" value="Genomic_DNA"/>
</dbReference>
<keyword evidence="13" id="KW-1185">Reference proteome</keyword>
<evidence type="ECO:0000256" key="4">
    <source>
        <dbReference type="ARBA" id="ARBA00023136"/>
    </source>
</evidence>
<comment type="caution">
    <text evidence="12">The sequence shown here is derived from an EMBL/GenBank/DDBJ whole genome shotgun (WGS) entry which is preliminary data.</text>
</comment>
<evidence type="ECO:0000256" key="9">
    <source>
        <dbReference type="SAM" id="MobiDB-lite"/>
    </source>
</evidence>
<comment type="similarity">
    <text evidence="5">Belongs to the major facilitator superfamily. CAR1 family.</text>
</comment>
<proteinExistence type="inferred from homology"/>
<feature type="compositionally biased region" description="Low complexity" evidence="9">
    <location>
        <begin position="29"/>
        <end position="38"/>
    </location>
</feature>
<name>A0A9P4QDH2_9PEZI</name>
<dbReference type="Pfam" id="PF07690">
    <property type="entry name" value="MFS_1"/>
    <property type="match status" value="1"/>
</dbReference>
<feature type="transmembrane region" description="Helical" evidence="10">
    <location>
        <begin position="219"/>
        <end position="237"/>
    </location>
</feature>
<dbReference type="OrthoDB" id="9986881at2759"/>
<comment type="function">
    <text evidence="6">MFS transporter; part of the gene cluster that mediates the biosynthesis of cercosporin, a light-activated, non-host-selective toxin. The perylenequinone chromophore of cercosporin absorbs light energy to attain an electronically-activated triplet state and produces active oxygen species such as the hydroxyl radical, superoxide, hydrogen peroxide or singlet oxygen upon reaction with oxygen molecules. These reactive oxygen species cause damage to various cellular components including lipids, proteins and nucleic acids. Responsible for secretion and accumulation of cercosporin, but does not play any roles in self-protection against the toxicity of cercosporin.</text>
</comment>
<evidence type="ECO:0000256" key="3">
    <source>
        <dbReference type="ARBA" id="ARBA00022989"/>
    </source>
</evidence>
<evidence type="ECO:0000256" key="1">
    <source>
        <dbReference type="ARBA" id="ARBA00004141"/>
    </source>
</evidence>
<dbReference type="PROSITE" id="PS50850">
    <property type="entry name" value="MFS"/>
    <property type="match status" value="1"/>
</dbReference>
<dbReference type="InterPro" id="IPR020846">
    <property type="entry name" value="MFS_dom"/>
</dbReference>
<feature type="transmembrane region" description="Helical" evidence="10">
    <location>
        <begin position="523"/>
        <end position="546"/>
    </location>
</feature>
<gene>
    <name evidence="12" type="ORF">K431DRAFT_283405</name>
</gene>
<evidence type="ECO:0000256" key="6">
    <source>
        <dbReference type="ARBA" id="ARBA00053977"/>
    </source>
</evidence>
<dbReference type="AlphaFoldDB" id="A0A9P4QDH2"/>
<dbReference type="InterPro" id="IPR011701">
    <property type="entry name" value="MFS"/>
</dbReference>
<organism evidence="12 13">
    <name type="scientific">Polychaeton citri CBS 116435</name>
    <dbReference type="NCBI Taxonomy" id="1314669"/>
    <lineage>
        <taxon>Eukaryota</taxon>
        <taxon>Fungi</taxon>
        <taxon>Dikarya</taxon>
        <taxon>Ascomycota</taxon>
        <taxon>Pezizomycotina</taxon>
        <taxon>Dothideomycetes</taxon>
        <taxon>Dothideomycetidae</taxon>
        <taxon>Capnodiales</taxon>
        <taxon>Capnodiaceae</taxon>
        <taxon>Polychaeton</taxon>
    </lineage>
</organism>
<evidence type="ECO:0000256" key="5">
    <source>
        <dbReference type="ARBA" id="ARBA00038347"/>
    </source>
</evidence>
<dbReference type="PANTHER" id="PTHR23502">
    <property type="entry name" value="MAJOR FACILITATOR SUPERFAMILY"/>
    <property type="match status" value="1"/>
</dbReference>
<feature type="transmembrane region" description="Helical" evidence="10">
    <location>
        <begin position="458"/>
        <end position="485"/>
    </location>
</feature>
<reference evidence="12" key="1">
    <citation type="journal article" date="2020" name="Stud. Mycol.">
        <title>101 Dothideomycetes genomes: a test case for predicting lifestyles and emergence of pathogens.</title>
        <authorList>
            <person name="Haridas S."/>
            <person name="Albert R."/>
            <person name="Binder M."/>
            <person name="Bloem J."/>
            <person name="Labutti K."/>
            <person name="Salamov A."/>
            <person name="Andreopoulos B."/>
            <person name="Baker S."/>
            <person name="Barry K."/>
            <person name="Bills G."/>
            <person name="Bluhm B."/>
            <person name="Cannon C."/>
            <person name="Castanera R."/>
            <person name="Culley D."/>
            <person name="Daum C."/>
            <person name="Ezra D."/>
            <person name="Gonzalez J."/>
            <person name="Henrissat B."/>
            <person name="Kuo A."/>
            <person name="Liang C."/>
            <person name="Lipzen A."/>
            <person name="Lutzoni F."/>
            <person name="Magnuson J."/>
            <person name="Mondo S."/>
            <person name="Nolan M."/>
            <person name="Ohm R."/>
            <person name="Pangilinan J."/>
            <person name="Park H.-J."/>
            <person name="Ramirez L."/>
            <person name="Alfaro M."/>
            <person name="Sun H."/>
            <person name="Tritt A."/>
            <person name="Yoshinaga Y."/>
            <person name="Zwiers L.-H."/>
            <person name="Turgeon B."/>
            <person name="Goodwin S."/>
            <person name="Spatafora J."/>
            <person name="Crous P."/>
            <person name="Grigoriev I."/>
        </authorList>
    </citation>
    <scope>NUCLEOTIDE SEQUENCE</scope>
    <source>
        <strain evidence="12">CBS 116435</strain>
    </source>
</reference>
<protein>
    <recommendedName>
        <fullName evidence="7">Cercosporin MFS transporter CTB4</fullName>
    </recommendedName>
    <alternativeName>
        <fullName evidence="8">Cercosporin toxin biosynthesis cluster protein 4</fullName>
    </alternativeName>
</protein>
<keyword evidence="3 10" id="KW-1133">Transmembrane helix</keyword>
<sequence>MAQDNMSETPLSTPDLERAEEKPRRLSTDDSSIDSSFSWHHAEGPGSMTRLPTHNSLTQTPSRIDRITSQAETAISRIRSRQPRANFSHPLTNEKTSVDVIVDFEGPDDPYRPINWPAKKKVITTLLYGMTTMTSSFASSVLSPGVGQISHEFHVIDEVGNLSTALLIFGFGLGPLVWGPLSEVYGRKLAVLTPVFVSAAFSFGCATSKDIQTLMICRFFVGFFGSAPVTNTGGVLGDLFKAETRGLAIVAYAMAVVGGPTLGPIVGGAICISHLRWRWTQYITGIFQLVMLGLDVLILDESYPASLLVAKARRLRHESGNWALHAKHEEWDVSIKELAQKYLIRPFQLLATPICGLMAFYASFVYGLIYGCLAAFPVIFVEHRGWNMLVGSLPFLALLIGILFGACVNVINNRLYISKVRQNNGKPVPEARLYPMMLGGPVLTAGIFMLGWTSNKSIPWIVPCIAIVLCGLGFFVIFQAALNYLIDTFQRTAASAIAANTFTRSVFAGAFPLFVGYELNGIGIGWGLSVFGFVSAVLIPVPYLFYIYGKRIRASSAWSRESTL</sequence>
<dbReference type="InterPro" id="IPR036259">
    <property type="entry name" value="MFS_trans_sf"/>
</dbReference>
<feature type="transmembrane region" description="Helical" evidence="10">
    <location>
        <begin position="392"/>
        <end position="412"/>
    </location>
</feature>
<feature type="transmembrane region" description="Helical" evidence="10">
    <location>
        <begin position="159"/>
        <end position="177"/>
    </location>
</feature>
<evidence type="ECO:0000256" key="7">
    <source>
        <dbReference type="ARBA" id="ARBA00069139"/>
    </source>
</evidence>
<feature type="compositionally biased region" description="Polar residues" evidence="9">
    <location>
        <begin position="50"/>
        <end position="64"/>
    </location>
</feature>
<evidence type="ECO:0000313" key="13">
    <source>
        <dbReference type="Proteomes" id="UP000799441"/>
    </source>
</evidence>
<evidence type="ECO:0000259" key="11">
    <source>
        <dbReference type="PROSITE" id="PS50850"/>
    </source>
</evidence>
<evidence type="ECO:0000256" key="10">
    <source>
        <dbReference type="SAM" id="Phobius"/>
    </source>
</evidence>
<feature type="compositionally biased region" description="Polar residues" evidence="9">
    <location>
        <begin position="1"/>
        <end position="12"/>
    </location>
</feature>
<dbReference type="Gene3D" id="1.20.1250.20">
    <property type="entry name" value="MFS general substrate transporter like domains"/>
    <property type="match status" value="1"/>
</dbReference>
<evidence type="ECO:0000256" key="2">
    <source>
        <dbReference type="ARBA" id="ARBA00022692"/>
    </source>
</evidence>
<feature type="transmembrane region" description="Helical" evidence="10">
    <location>
        <begin position="249"/>
        <end position="272"/>
    </location>
</feature>
<accession>A0A9P4QDH2</accession>
<keyword evidence="4 10" id="KW-0472">Membrane</keyword>
<feature type="transmembrane region" description="Helical" evidence="10">
    <location>
        <begin position="497"/>
        <end position="517"/>
    </location>
</feature>
<dbReference type="FunFam" id="1.20.1250.20:FF:000011">
    <property type="entry name" value="MFS multidrug transporter, putative"/>
    <property type="match status" value="1"/>
</dbReference>
<evidence type="ECO:0000313" key="12">
    <source>
        <dbReference type="EMBL" id="KAF2722891.1"/>
    </source>
</evidence>
<feature type="region of interest" description="Disordered" evidence="9">
    <location>
        <begin position="1"/>
        <end position="64"/>
    </location>
</feature>
<dbReference type="CDD" id="cd17323">
    <property type="entry name" value="MFS_Tpo1_MDR_like"/>
    <property type="match status" value="1"/>
</dbReference>
<dbReference type="Proteomes" id="UP000799441">
    <property type="component" value="Unassembled WGS sequence"/>
</dbReference>
<keyword evidence="2 10" id="KW-0812">Transmembrane</keyword>
<dbReference type="SUPFAM" id="SSF103473">
    <property type="entry name" value="MFS general substrate transporter"/>
    <property type="match status" value="1"/>
</dbReference>
<dbReference type="PANTHER" id="PTHR23502:SF59">
    <property type="entry name" value="MULTIDRUG TRANSPORTER, PUTATIVE (AFU_ORTHOLOGUE AFUA_1G10370)-RELATED"/>
    <property type="match status" value="1"/>
</dbReference>
<evidence type="ECO:0000256" key="8">
    <source>
        <dbReference type="ARBA" id="ARBA00077167"/>
    </source>
</evidence>